<comment type="caution">
    <text evidence="6">The sequence shown here is derived from an EMBL/GenBank/DDBJ whole genome shotgun (WGS) entry which is preliminary data.</text>
</comment>
<reference evidence="6 7" key="1">
    <citation type="journal article" date="2017" name="G3 (Bethesda)">
        <title>First Draft Genome Sequence of the Pathogenic Fungus Lomentospora prolificans (Formerly Scedosporium prolificans).</title>
        <authorList>
            <person name="Luo R."/>
            <person name="Zimin A."/>
            <person name="Workman R."/>
            <person name="Fan Y."/>
            <person name="Pertea G."/>
            <person name="Grossman N."/>
            <person name="Wear M.P."/>
            <person name="Jia B."/>
            <person name="Miller H."/>
            <person name="Casadevall A."/>
            <person name="Timp W."/>
            <person name="Zhang S.X."/>
            <person name="Salzberg S.L."/>
        </authorList>
    </citation>
    <scope>NUCLEOTIDE SEQUENCE [LARGE SCALE GENOMIC DNA]</scope>
    <source>
        <strain evidence="6 7">JHH-5317</strain>
    </source>
</reference>
<dbReference type="STRING" id="41688.A0A2N3MXV4"/>
<accession>A0A2N3MXV4</accession>
<dbReference type="VEuPathDB" id="FungiDB:jhhlp_008368"/>
<dbReference type="SUPFAM" id="SSF54373">
    <property type="entry name" value="FAD-linked reductases, C-terminal domain"/>
    <property type="match status" value="1"/>
</dbReference>
<dbReference type="Gene3D" id="3.30.560.10">
    <property type="entry name" value="Glucose Oxidase, domain 3"/>
    <property type="match status" value="1"/>
</dbReference>
<feature type="binding site" evidence="3">
    <location>
        <position position="268"/>
    </location>
    <ligand>
        <name>FAD</name>
        <dbReference type="ChEBI" id="CHEBI:57692"/>
    </ligand>
</feature>
<name>A0A2N3MXV4_9PEZI</name>
<feature type="binding site" evidence="3">
    <location>
        <position position="118"/>
    </location>
    <ligand>
        <name>FAD</name>
        <dbReference type="ChEBI" id="CHEBI:57692"/>
    </ligand>
</feature>
<dbReference type="InterPro" id="IPR000172">
    <property type="entry name" value="GMC_OxRdtase_N"/>
</dbReference>
<feature type="signal peptide" evidence="4">
    <location>
        <begin position="1"/>
        <end position="22"/>
    </location>
</feature>
<dbReference type="EMBL" id="NLAX01001623">
    <property type="protein sequence ID" value="PKS05002.1"/>
    <property type="molecule type" value="Genomic_DNA"/>
</dbReference>
<feature type="domain" description="Glucose-methanol-choline oxidoreductase N-terminal" evidence="5">
    <location>
        <begin position="305"/>
        <end position="319"/>
    </location>
</feature>
<keyword evidence="4" id="KW-0732">Signal</keyword>
<feature type="active site" description="Proton acceptor" evidence="2">
    <location>
        <position position="589"/>
    </location>
</feature>
<keyword evidence="7" id="KW-1185">Reference proteome</keyword>
<evidence type="ECO:0000256" key="3">
    <source>
        <dbReference type="PIRSR" id="PIRSR000137-2"/>
    </source>
</evidence>
<evidence type="ECO:0000313" key="6">
    <source>
        <dbReference type="EMBL" id="PKS05002.1"/>
    </source>
</evidence>
<organism evidence="6 7">
    <name type="scientific">Lomentospora prolificans</name>
    <dbReference type="NCBI Taxonomy" id="41688"/>
    <lineage>
        <taxon>Eukaryota</taxon>
        <taxon>Fungi</taxon>
        <taxon>Dikarya</taxon>
        <taxon>Ascomycota</taxon>
        <taxon>Pezizomycotina</taxon>
        <taxon>Sordariomycetes</taxon>
        <taxon>Hypocreomycetidae</taxon>
        <taxon>Microascales</taxon>
        <taxon>Microascaceae</taxon>
        <taxon>Lomentospora</taxon>
    </lineage>
</organism>
<dbReference type="PANTHER" id="PTHR11552:SF115">
    <property type="entry name" value="DEHYDROGENASE XPTC-RELATED"/>
    <property type="match status" value="1"/>
</dbReference>
<evidence type="ECO:0000256" key="2">
    <source>
        <dbReference type="PIRSR" id="PIRSR000137-1"/>
    </source>
</evidence>
<feature type="binding site" evidence="3">
    <location>
        <begin position="126"/>
        <end position="129"/>
    </location>
    <ligand>
        <name>FAD</name>
        <dbReference type="ChEBI" id="CHEBI:57692"/>
    </ligand>
</feature>
<dbReference type="AlphaFoldDB" id="A0A2N3MXV4"/>
<evidence type="ECO:0000259" key="5">
    <source>
        <dbReference type="PROSITE" id="PS00624"/>
    </source>
</evidence>
<comment type="similarity">
    <text evidence="1">Belongs to the GMC oxidoreductase family.</text>
</comment>
<dbReference type="InterPro" id="IPR036188">
    <property type="entry name" value="FAD/NAD-bd_sf"/>
</dbReference>
<dbReference type="PIRSF" id="PIRSF000137">
    <property type="entry name" value="Alcohol_oxidase"/>
    <property type="match status" value="1"/>
</dbReference>
<dbReference type="Pfam" id="PF05199">
    <property type="entry name" value="GMC_oxred_C"/>
    <property type="match status" value="1"/>
</dbReference>
<dbReference type="InterPro" id="IPR007867">
    <property type="entry name" value="GMC_OxRtase_C"/>
</dbReference>
<keyword evidence="3" id="KW-0274">FAD</keyword>
<dbReference type="PANTHER" id="PTHR11552">
    <property type="entry name" value="GLUCOSE-METHANOL-CHOLINE GMC OXIDOREDUCTASE"/>
    <property type="match status" value="1"/>
</dbReference>
<protein>
    <recommendedName>
        <fullName evidence="5">Glucose-methanol-choline oxidoreductase N-terminal domain-containing protein</fullName>
    </recommendedName>
</protein>
<dbReference type="PROSITE" id="PS00624">
    <property type="entry name" value="GMC_OXRED_2"/>
    <property type="match status" value="1"/>
</dbReference>
<evidence type="ECO:0000313" key="7">
    <source>
        <dbReference type="Proteomes" id="UP000233524"/>
    </source>
</evidence>
<dbReference type="Proteomes" id="UP000233524">
    <property type="component" value="Unassembled WGS sequence"/>
</dbReference>
<dbReference type="GO" id="GO:0016614">
    <property type="term" value="F:oxidoreductase activity, acting on CH-OH group of donors"/>
    <property type="evidence" value="ECO:0007669"/>
    <property type="project" value="InterPro"/>
</dbReference>
<sequence>MMALITRRMFLVFACLVPLASAIIIDRATEKEYDYVVVGGGTSGCVVANRLSEDSDVSVLVIEAGPILNDEAEFDDLLVAPTFERLDPSRIAYTWPNISTVPTENLNGRNISMLIAKVAGGGSAVNGKVFGRGSKRDYEDWARYLDDEGWGWESMLSYFKKVETFTRPTEEYRVQGNVTWDDDFRGHDGPLSVTYPAQFLPSTNYRIEALKGLGIPVIEEEGSGNNIGTFWYPISTRAKEYTRSYSKREYYDPVKDRPNLHFLAENAVTKILFDGTTVVGVEYAEGPDAPLNVARVKKEVIVAAGPVKSPQLLQISGVGPKVLSEALEIDSVSDVPVGENFQDHATLAIGYNFTLTFDEMMWGSKTNKTWLDDQYESFLSNHTGYYTVTGDNNMVLLSMSMLHGKRSKSLLSKFKCKDATQYLHPHVDKVTAESYKHQHKLILASIATDDMAVDEKAGMGTRPVLVKPLSRGLIQANSTSIWDAPLIDHRTFSHPLDLQNVLGSLRMARMINSAPEMAPLSPVETSPGLELQTDDELIKFIRNTMSPGGAHACCGAPMGTVLDAKMRVRGVRGLRVVDTSSWPIIPGAHATQSTAYAVAERASDLIRGRG</sequence>
<proteinExistence type="inferred from homology"/>
<dbReference type="OrthoDB" id="269227at2759"/>
<feature type="binding site" evidence="3">
    <location>
        <begin position="42"/>
        <end position="43"/>
    </location>
    <ligand>
        <name>FAD</name>
        <dbReference type="ChEBI" id="CHEBI:57692"/>
    </ligand>
</feature>
<dbReference type="Gene3D" id="3.50.50.60">
    <property type="entry name" value="FAD/NAD(P)-binding domain"/>
    <property type="match status" value="1"/>
</dbReference>
<dbReference type="GO" id="GO:0044550">
    <property type="term" value="P:secondary metabolite biosynthetic process"/>
    <property type="evidence" value="ECO:0007669"/>
    <property type="project" value="TreeGrafter"/>
</dbReference>
<dbReference type="InParanoid" id="A0A2N3MXV4"/>
<evidence type="ECO:0000256" key="1">
    <source>
        <dbReference type="ARBA" id="ARBA00010790"/>
    </source>
</evidence>
<feature type="active site" description="Proton donor" evidence="2">
    <location>
        <position position="551"/>
    </location>
</feature>
<comment type="cofactor">
    <cofactor evidence="3">
        <name>FAD</name>
        <dbReference type="ChEBI" id="CHEBI:57692"/>
    </cofactor>
</comment>
<keyword evidence="3" id="KW-0285">Flavoprotein</keyword>
<dbReference type="GO" id="GO:0050660">
    <property type="term" value="F:flavin adenine dinucleotide binding"/>
    <property type="evidence" value="ECO:0007669"/>
    <property type="project" value="InterPro"/>
</dbReference>
<gene>
    <name evidence="6" type="ORF">jhhlp_008368</name>
</gene>
<dbReference type="Pfam" id="PF00732">
    <property type="entry name" value="GMC_oxred_N"/>
    <property type="match status" value="1"/>
</dbReference>
<dbReference type="SUPFAM" id="SSF51905">
    <property type="entry name" value="FAD/NAD(P)-binding domain"/>
    <property type="match status" value="1"/>
</dbReference>
<dbReference type="InterPro" id="IPR012132">
    <property type="entry name" value="GMC_OxRdtase"/>
</dbReference>
<feature type="chain" id="PRO_5014665398" description="Glucose-methanol-choline oxidoreductase N-terminal domain-containing protein" evidence="4">
    <location>
        <begin position="23"/>
        <end position="610"/>
    </location>
</feature>
<evidence type="ECO:0000256" key="4">
    <source>
        <dbReference type="SAM" id="SignalP"/>
    </source>
</evidence>